<proteinExistence type="inferred from homology"/>
<dbReference type="SUPFAM" id="SSF56935">
    <property type="entry name" value="Porins"/>
    <property type="match status" value="1"/>
</dbReference>
<evidence type="ECO:0000256" key="7">
    <source>
        <dbReference type="ARBA" id="ARBA00022729"/>
    </source>
</evidence>
<evidence type="ECO:0000313" key="19">
    <source>
        <dbReference type="EMBL" id="SDE83139.1"/>
    </source>
</evidence>
<evidence type="ECO:0000256" key="1">
    <source>
        <dbReference type="ARBA" id="ARBA00004571"/>
    </source>
</evidence>
<dbReference type="Pfam" id="PF00593">
    <property type="entry name" value="TonB_dep_Rec_b-barrel"/>
    <property type="match status" value="1"/>
</dbReference>
<organism evidence="19 20">
    <name type="scientific">Salipiger thiooxidans</name>
    <dbReference type="NCBI Taxonomy" id="282683"/>
    <lineage>
        <taxon>Bacteria</taxon>
        <taxon>Pseudomonadati</taxon>
        <taxon>Pseudomonadota</taxon>
        <taxon>Alphaproteobacteria</taxon>
        <taxon>Rhodobacterales</taxon>
        <taxon>Roseobacteraceae</taxon>
        <taxon>Salipiger</taxon>
    </lineage>
</organism>
<dbReference type="InterPro" id="IPR000531">
    <property type="entry name" value="Beta-barrel_TonB"/>
</dbReference>
<evidence type="ECO:0000256" key="3">
    <source>
        <dbReference type="ARBA" id="ARBA00022448"/>
    </source>
</evidence>
<keyword evidence="10 15" id="KW-0798">TonB box</keyword>
<evidence type="ECO:0000256" key="16">
    <source>
        <dbReference type="SAM" id="SignalP"/>
    </source>
</evidence>
<evidence type="ECO:0000256" key="14">
    <source>
        <dbReference type="PROSITE-ProRule" id="PRU01360"/>
    </source>
</evidence>
<keyword evidence="8" id="KW-0408">Iron</keyword>
<dbReference type="InterPro" id="IPR037066">
    <property type="entry name" value="Plug_dom_sf"/>
</dbReference>
<evidence type="ECO:0000256" key="13">
    <source>
        <dbReference type="ARBA" id="ARBA00023237"/>
    </source>
</evidence>
<keyword evidence="11 14" id="KW-0472">Membrane</keyword>
<dbReference type="PANTHER" id="PTHR32552">
    <property type="entry name" value="FERRICHROME IRON RECEPTOR-RELATED"/>
    <property type="match status" value="1"/>
</dbReference>
<dbReference type="NCBIfam" id="TIGR01783">
    <property type="entry name" value="TonB-siderophor"/>
    <property type="match status" value="1"/>
</dbReference>
<dbReference type="Proteomes" id="UP000198994">
    <property type="component" value="Unassembled WGS sequence"/>
</dbReference>
<keyword evidence="3 14" id="KW-0813">Transport</keyword>
<keyword evidence="6 14" id="KW-0812">Transmembrane</keyword>
<dbReference type="InterPro" id="IPR036942">
    <property type="entry name" value="Beta-barrel_TonB_sf"/>
</dbReference>
<accession>A0A1G7G547</accession>
<dbReference type="OrthoDB" id="9760333at2"/>
<evidence type="ECO:0000256" key="15">
    <source>
        <dbReference type="RuleBase" id="RU003357"/>
    </source>
</evidence>
<keyword evidence="4 14" id="KW-1134">Transmembrane beta strand</keyword>
<dbReference type="FunFam" id="2.170.130.10:FF:000001">
    <property type="entry name" value="Catecholate siderophore TonB-dependent receptor"/>
    <property type="match status" value="1"/>
</dbReference>
<sequence length="708" mass="77307">MTLPLRSALATGASLLALTCAAQAQSTADLYDLGTLYVEGEAPDPSDPVAGYVATTAATAAKSGTPILETPQSVSVITGEQIEDQGATTLGDTLGYTAGLTAQPFGTDPRFDSPTIRGFNGSDAQYLNGLRLMRDFGAPAFEIYSLERVEVLKGPSSALYGAGTPGGVINQIQKRAQFLSFGEFGVGVGDPKATEGFVDYNHAFSDSFAARVTAVARDTEEDVEELTNSRSYLGLATRWQPTERTSLEVLGSWLKDSPITPAGVPYDLIGDKNDDDLRSFYGGDPKDDDSDREMLNLGFNLSQELTPDWTLDVNFRHQKFDWDYTGFYVNNGVADGDTVTRGANVTDEDSYSQNLDARLTGRLQTGTVDHRLMVGLDARRYGVEERTGFLYADDISFSNPRHDGANLSEPWYLEATDVTLEQIGLYVQDEMAFGNWRANLALRHDWTRQKGTSFTDYLGTVNRSGIDQDDEATTGRAGLSYLFANGLVPYVSYATSFDPEIGTDNSGSAFEPTRGRQWEVGVKYQPLSFDGFFSAALYDLRQTNVRSAYTDANGVGDFRQEGEVRSRGLELEASADLAQGWNLRGQYTWNDTEVLDGDNEGNQLANAPEHNASLWLNYDFAPGHRLAGLQLGGGLRYIGEHYGDAANSYDLDDVTLVDLQASYAITEDLGLSVNVSNLFDETYVATCGSFGCYYGDGRTVQARLTWKW</sequence>
<protein>
    <submittedName>
        <fullName evidence="19">Iron complex outermembrane recepter protein</fullName>
    </submittedName>
</protein>
<dbReference type="GO" id="GO:0015891">
    <property type="term" value="P:siderophore transport"/>
    <property type="evidence" value="ECO:0007669"/>
    <property type="project" value="InterPro"/>
</dbReference>
<dbReference type="InterPro" id="IPR039426">
    <property type="entry name" value="TonB-dep_rcpt-like"/>
</dbReference>
<evidence type="ECO:0000256" key="4">
    <source>
        <dbReference type="ARBA" id="ARBA00022452"/>
    </source>
</evidence>
<keyword evidence="12" id="KW-0675">Receptor</keyword>
<dbReference type="CDD" id="cd01347">
    <property type="entry name" value="ligand_gated_channel"/>
    <property type="match status" value="1"/>
</dbReference>
<gene>
    <name evidence="19" type="ORF">SAMN04488105_108125</name>
</gene>
<comment type="subcellular location">
    <subcellularLocation>
        <location evidence="1 14">Cell outer membrane</location>
        <topology evidence="1 14">Multi-pass membrane protein</topology>
    </subcellularLocation>
</comment>
<dbReference type="InterPro" id="IPR012910">
    <property type="entry name" value="Plug_dom"/>
</dbReference>
<reference evidence="20" key="1">
    <citation type="submission" date="2016-10" db="EMBL/GenBank/DDBJ databases">
        <authorList>
            <person name="Varghese N."/>
            <person name="Submissions S."/>
        </authorList>
    </citation>
    <scope>NUCLEOTIDE SEQUENCE [LARGE SCALE GENOMIC DNA]</scope>
    <source>
        <strain evidence="20">DSM 10146</strain>
    </source>
</reference>
<keyword evidence="9" id="KW-0406">Ion transport</keyword>
<evidence type="ECO:0000256" key="6">
    <source>
        <dbReference type="ARBA" id="ARBA00022692"/>
    </source>
</evidence>
<keyword evidence="5" id="KW-0410">Iron transport</keyword>
<dbReference type="Pfam" id="PF07715">
    <property type="entry name" value="Plug"/>
    <property type="match status" value="1"/>
</dbReference>
<name>A0A1G7G547_9RHOB</name>
<dbReference type="Gene3D" id="2.40.170.20">
    <property type="entry name" value="TonB-dependent receptor, beta-barrel domain"/>
    <property type="match status" value="1"/>
</dbReference>
<evidence type="ECO:0000256" key="2">
    <source>
        <dbReference type="ARBA" id="ARBA00009810"/>
    </source>
</evidence>
<evidence type="ECO:0000259" key="17">
    <source>
        <dbReference type="Pfam" id="PF00593"/>
    </source>
</evidence>
<evidence type="ECO:0000313" key="20">
    <source>
        <dbReference type="Proteomes" id="UP000198994"/>
    </source>
</evidence>
<evidence type="ECO:0000256" key="11">
    <source>
        <dbReference type="ARBA" id="ARBA00023136"/>
    </source>
</evidence>
<dbReference type="AlphaFoldDB" id="A0A1G7G547"/>
<feature type="domain" description="TonB-dependent receptor-like beta-barrel" evidence="17">
    <location>
        <begin position="239"/>
        <end position="678"/>
    </location>
</feature>
<evidence type="ECO:0000256" key="8">
    <source>
        <dbReference type="ARBA" id="ARBA00023004"/>
    </source>
</evidence>
<dbReference type="PANTHER" id="PTHR32552:SF68">
    <property type="entry name" value="FERRICHROME OUTER MEMBRANE TRANSPORTER_PHAGE RECEPTOR"/>
    <property type="match status" value="1"/>
</dbReference>
<dbReference type="InterPro" id="IPR010105">
    <property type="entry name" value="TonB_sidphr_rcpt"/>
</dbReference>
<feature type="domain" description="TonB-dependent receptor plug" evidence="18">
    <location>
        <begin position="67"/>
        <end position="168"/>
    </location>
</feature>
<keyword evidence="13 14" id="KW-0998">Cell outer membrane</keyword>
<dbReference type="GO" id="GO:0015344">
    <property type="term" value="F:siderophore uptake transmembrane transporter activity"/>
    <property type="evidence" value="ECO:0007669"/>
    <property type="project" value="TreeGrafter"/>
</dbReference>
<feature type="signal peptide" evidence="16">
    <location>
        <begin position="1"/>
        <end position="24"/>
    </location>
</feature>
<keyword evidence="20" id="KW-1185">Reference proteome</keyword>
<evidence type="ECO:0000256" key="10">
    <source>
        <dbReference type="ARBA" id="ARBA00023077"/>
    </source>
</evidence>
<evidence type="ECO:0000256" key="9">
    <source>
        <dbReference type="ARBA" id="ARBA00023065"/>
    </source>
</evidence>
<keyword evidence="7 16" id="KW-0732">Signal</keyword>
<dbReference type="EMBL" id="FNAV01000008">
    <property type="protein sequence ID" value="SDE83139.1"/>
    <property type="molecule type" value="Genomic_DNA"/>
</dbReference>
<dbReference type="Gene3D" id="2.170.130.10">
    <property type="entry name" value="TonB-dependent receptor, plug domain"/>
    <property type="match status" value="1"/>
</dbReference>
<dbReference type="GO" id="GO:0038023">
    <property type="term" value="F:signaling receptor activity"/>
    <property type="evidence" value="ECO:0007669"/>
    <property type="project" value="InterPro"/>
</dbReference>
<feature type="chain" id="PRO_5011455149" evidence="16">
    <location>
        <begin position="25"/>
        <end position="708"/>
    </location>
</feature>
<dbReference type="PROSITE" id="PS52016">
    <property type="entry name" value="TONB_DEPENDENT_REC_3"/>
    <property type="match status" value="1"/>
</dbReference>
<comment type="similarity">
    <text evidence="2 14 15">Belongs to the TonB-dependent receptor family.</text>
</comment>
<dbReference type="RefSeq" id="WP_089959972.1">
    <property type="nucleotide sequence ID" value="NZ_FNAV01000008.1"/>
</dbReference>
<evidence type="ECO:0000256" key="5">
    <source>
        <dbReference type="ARBA" id="ARBA00022496"/>
    </source>
</evidence>
<evidence type="ECO:0000256" key="12">
    <source>
        <dbReference type="ARBA" id="ARBA00023170"/>
    </source>
</evidence>
<dbReference type="GO" id="GO:0009279">
    <property type="term" value="C:cell outer membrane"/>
    <property type="evidence" value="ECO:0007669"/>
    <property type="project" value="UniProtKB-SubCell"/>
</dbReference>
<dbReference type="STRING" id="282683.SAMN04488105_108125"/>
<evidence type="ECO:0000259" key="18">
    <source>
        <dbReference type="Pfam" id="PF07715"/>
    </source>
</evidence>